<evidence type="ECO:0000313" key="1">
    <source>
        <dbReference type="EMBL" id="EGZ17548.1"/>
    </source>
</evidence>
<keyword evidence="2" id="KW-1185">Reference proteome</keyword>
<dbReference type="Gene3D" id="3.80.10.10">
    <property type="entry name" value="Ribonuclease Inhibitor"/>
    <property type="match status" value="1"/>
</dbReference>
<reference evidence="1 2" key="1">
    <citation type="journal article" date="2006" name="Science">
        <title>Phytophthora genome sequences uncover evolutionary origins and mechanisms of pathogenesis.</title>
        <authorList>
            <person name="Tyler B.M."/>
            <person name="Tripathy S."/>
            <person name="Zhang X."/>
            <person name="Dehal P."/>
            <person name="Jiang R.H."/>
            <person name="Aerts A."/>
            <person name="Arredondo F.D."/>
            <person name="Baxter L."/>
            <person name="Bensasson D."/>
            <person name="Beynon J.L."/>
            <person name="Chapman J."/>
            <person name="Damasceno C.M."/>
            <person name="Dorrance A.E."/>
            <person name="Dou D."/>
            <person name="Dickerman A.W."/>
            <person name="Dubchak I.L."/>
            <person name="Garbelotto M."/>
            <person name="Gijzen M."/>
            <person name="Gordon S.G."/>
            <person name="Govers F."/>
            <person name="Grunwald N.J."/>
            <person name="Huang W."/>
            <person name="Ivors K.L."/>
            <person name="Jones R.W."/>
            <person name="Kamoun S."/>
            <person name="Krampis K."/>
            <person name="Lamour K.H."/>
            <person name="Lee M.K."/>
            <person name="McDonald W.H."/>
            <person name="Medina M."/>
            <person name="Meijer H.J."/>
            <person name="Nordberg E.K."/>
            <person name="Maclean D.J."/>
            <person name="Ospina-Giraldo M.D."/>
            <person name="Morris P.F."/>
            <person name="Phuntumart V."/>
            <person name="Putnam N.H."/>
            <person name="Rash S."/>
            <person name="Rose J.K."/>
            <person name="Sakihama Y."/>
            <person name="Salamov A.A."/>
            <person name="Savidor A."/>
            <person name="Scheuring C.F."/>
            <person name="Smith B.M."/>
            <person name="Sobral B.W."/>
            <person name="Terry A."/>
            <person name="Torto-Alalibo T.A."/>
            <person name="Win J."/>
            <person name="Xu Z."/>
            <person name="Zhang H."/>
            <person name="Grigoriev I.V."/>
            <person name="Rokhsar D.S."/>
            <person name="Boore J.L."/>
        </authorList>
    </citation>
    <scope>NUCLEOTIDE SEQUENCE [LARGE SCALE GENOMIC DNA]</scope>
    <source>
        <strain evidence="1 2">P6497</strain>
    </source>
</reference>
<dbReference type="GeneID" id="20641879"/>
<dbReference type="KEGG" id="psoj:PHYSODRAFT_300584"/>
<name>G4ZG64_PHYSP</name>
<dbReference type="InterPro" id="IPR032675">
    <property type="entry name" value="LRR_dom_sf"/>
</dbReference>
<dbReference type="RefSeq" id="XP_009526606.1">
    <property type="nucleotide sequence ID" value="XM_009528311.1"/>
</dbReference>
<accession>G4ZG64</accession>
<evidence type="ECO:0000313" key="2">
    <source>
        <dbReference type="Proteomes" id="UP000002640"/>
    </source>
</evidence>
<dbReference type="Proteomes" id="UP000002640">
    <property type="component" value="Unassembled WGS sequence"/>
</dbReference>
<dbReference type="InParanoid" id="G4ZG64"/>
<gene>
    <name evidence="1" type="ORF">PHYSODRAFT_300584</name>
</gene>
<dbReference type="EMBL" id="JH159154">
    <property type="protein sequence ID" value="EGZ17548.1"/>
    <property type="molecule type" value="Genomic_DNA"/>
</dbReference>
<sequence>MTENAKFWSELWPEDPEYERHQPPWAAQWKHLRLRGLPVPSTDRLKFLFRVWDGEVGGRNHADVLALVEGIIADSKESESAGFRLTMEILARHIEQDRWSLLQVECAVETTQEHANRWGRLTNAAKQAEVTKMWIPFHFTECFLSAQHCLGRSGVLRDAAAVFQVQGGDVPVTELMLHFGWDSAERNLDKRLREFKALLWNASSANEHALRMLQITGRCLTDAAFFGTLCSAFPFIGSLQDLRVVLPPAVRSDRRTLLWIWLALSIFHPESGSKLQHLDLSQLDVSAEDVKLVCGIKKRRWSSVAFELLMGSPGLQNSSLPTRGVTMALVKSYTRVEPEPIRRLFTKPLVTLKKDEEFVVLSLEEDWVCVWLPGFGRGFVKRQSVVSISTRSSVLPSGESGITSLKLKTVDISATLALLRVIGGHLERLTLNCEAFTNAHFNELLECCPHLTQLSLRSGKLDDFSTLMEASVAGTCKVSSLHISSRNVTTSSLECLAKMLSSPSLASASRLRELYLQTGRLQRTDLEILLGLLKSNRTLSCLHIKLAFNLFDEYMPRFLAHRGDWLRGGKEARKKLAFISAMDSPALEDSAMQRTDAVMLSKIFEFACDGERRILLDEYTDGMTLQEIVARVDAAER</sequence>
<dbReference type="SUPFAM" id="SSF52047">
    <property type="entry name" value="RNI-like"/>
    <property type="match status" value="1"/>
</dbReference>
<protein>
    <submittedName>
        <fullName evidence="1">Uncharacterized protein</fullName>
    </submittedName>
</protein>
<dbReference type="AlphaFoldDB" id="G4ZG64"/>
<proteinExistence type="predicted"/>
<organism evidence="1 2">
    <name type="scientific">Phytophthora sojae (strain P6497)</name>
    <name type="common">Soybean stem and root rot agent</name>
    <name type="synonym">Phytophthora megasperma f. sp. glycines</name>
    <dbReference type="NCBI Taxonomy" id="1094619"/>
    <lineage>
        <taxon>Eukaryota</taxon>
        <taxon>Sar</taxon>
        <taxon>Stramenopiles</taxon>
        <taxon>Oomycota</taxon>
        <taxon>Peronosporomycetes</taxon>
        <taxon>Peronosporales</taxon>
        <taxon>Peronosporaceae</taxon>
        <taxon>Phytophthora</taxon>
    </lineage>
</organism>